<dbReference type="AlphaFoldDB" id="A0A6L2KVX8"/>
<proteinExistence type="predicted"/>
<gene>
    <name evidence="3" type="ORF">Tci_025761</name>
</gene>
<dbReference type="SMART" id="SM00343">
    <property type="entry name" value="ZnF_C2HC"/>
    <property type="match status" value="1"/>
</dbReference>
<organism evidence="3">
    <name type="scientific">Tanacetum cinerariifolium</name>
    <name type="common">Dalmatian daisy</name>
    <name type="synonym">Chrysanthemum cinerariifolium</name>
    <dbReference type="NCBI Taxonomy" id="118510"/>
    <lineage>
        <taxon>Eukaryota</taxon>
        <taxon>Viridiplantae</taxon>
        <taxon>Streptophyta</taxon>
        <taxon>Embryophyta</taxon>
        <taxon>Tracheophyta</taxon>
        <taxon>Spermatophyta</taxon>
        <taxon>Magnoliopsida</taxon>
        <taxon>eudicotyledons</taxon>
        <taxon>Gunneridae</taxon>
        <taxon>Pentapetalae</taxon>
        <taxon>asterids</taxon>
        <taxon>campanulids</taxon>
        <taxon>Asterales</taxon>
        <taxon>Asteraceae</taxon>
        <taxon>Asteroideae</taxon>
        <taxon>Anthemideae</taxon>
        <taxon>Anthemidinae</taxon>
        <taxon>Tanacetum</taxon>
    </lineage>
</organism>
<keyword evidence="1" id="KW-0862">Zinc</keyword>
<protein>
    <recommendedName>
        <fullName evidence="2">CCHC-type domain-containing protein</fullName>
    </recommendedName>
</protein>
<reference evidence="3" key="1">
    <citation type="journal article" date="2019" name="Sci. Rep.">
        <title>Draft genome of Tanacetum cinerariifolium, the natural source of mosquito coil.</title>
        <authorList>
            <person name="Yamashiro T."/>
            <person name="Shiraishi A."/>
            <person name="Satake H."/>
            <person name="Nakayama K."/>
        </authorList>
    </citation>
    <scope>NUCLEOTIDE SEQUENCE</scope>
</reference>
<keyword evidence="1" id="KW-0863">Zinc-finger</keyword>
<dbReference type="InterPro" id="IPR036875">
    <property type="entry name" value="Znf_CCHC_sf"/>
</dbReference>
<dbReference type="PROSITE" id="PS50158">
    <property type="entry name" value="ZF_CCHC"/>
    <property type="match status" value="1"/>
</dbReference>
<evidence type="ECO:0000313" key="3">
    <source>
        <dbReference type="EMBL" id="GEU53783.1"/>
    </source>
</evidence>
<evidence type="ECO:0000259" key="2">
    <source>
        <dbReference type="PROSITE" id="PS50158"/>
    </source>
</evidence>
<comment type="caution">
    <text evidence="3">The sequence shown here is derived from an EMBL/GenBank/DDBJ whole genome shotgun (WGS) entry which is preliminary data.</text>
</comment>
<name>A0A6L2KVX8_TANCI</name>
<dbReference type="InterPro" id="IPR001878">
    <property type="entry name" value="Znf_CCHC"/>
</dbReference>
<dbReference type="GO" id="GO:0008270">
    <property type="term" value="F:zinc ion binding"/>
    <property type="evidence" value="ECO:0007669"/>
    <property type="project" value="UniProtKB-KW"/>
</dbReference>
<dbReference type="Gene3D" id="4.10.60.10">
    <property type="entry name" value="Zinc finger, CCHC-type"/>
    <property type="match status" value="1"/>
</dbReference>
<dbReference type="Pfam" id="PF00098">
    <property type="entry name" value="zf-CCHC"/>
    <property type="match status" value="1"/>
</dbReference>
<accession>A0A6L2KVX8</accession>
<dbReference type="EMBL" id="BKCJ010003227">
    <property type="protein sequence ID" value="GEU53783.1"/>
    <property type="molecule type" value="Genomic_DNA"/>
</dbReference>
<keyword evidence="1" id="KW-0479">Metal-binding</keyword>
<feature type="domain" description="CCHC-type" evidence="2">
    <location>
        <begin position="215"/>
        <end position="230"/>
    </location>
</feature>
<dbReference type="SUPFAM" id="SSF57756">
    <property type="entry name" value="Retrovirus zinc finger-like domains"/>
    <property type="match status" value="1"/>
</dbReference>
<evidence type="ECO:0000256" key="1">
    <source>
        <dbReference type="PROSITE-ProRule" id="PRU00047"/>
    </source>
</evidence>
<sequence>MTTLADKVILLGVDNRPPMLEKDMYDSWKSQMELYMMNRQHGRMILKSVENGPLLWPSTEDNEVTRPKKYSELSAMEAIRADCDVKETNIILQGLPPEVYALVSNHKVSKELWERIQLFMQGTSLTKQERECDDPIVAINHMMSFLTTIVTSQYPPTNNQLRNLLNPRQQATINNGRVIVQPIQGRHNSLATSTSRTYTSGANGNNSGKQRTVVCYNCKGEGHMSKQCTKPKRKRDESWFKDKVLLVQAQANGQILHEEELAFLADPGIAEAQTTQNVIIHNAAYQADDLDAYDSDCDEITSAKIALMANLSHYGFNDLAEVHNQDNVTHNVINQAVQAMPLFEQSNIVNQSETEITSDSNIIPYS</sequence>
<dbReference type="GO" id="GO:0003676">
    <property type="term" value="F:nucleic acid binding"/>
    <property type="evidence" value="ECO:0007669"/>
    <property type="project" value="InterPro"/>
</dbReference>